<proteinExistence type="predicted"/>
<keyword evidence="1" id="KW-1133">Transmembrane helix</keyword>
<keyword evidence="1" id="KW-0812">Transmembrane</keyword>
<protein>
    <recommendedName>
        <fullName evidence="4">Integral membrane protein</fullName>
    </recommendedName>
</protein>
<sequence length="141" mass="15184">MSRTAPQRSRRGFAALLVIVYAVFALSASARAGYQIWAHFGTAPVAYTFSLLAALTYILATVLLARRGGDSRAALVVVVIELIGVLTVGTLTVVDPELFPEASVWSYYGSGYGWIPLALPLVAIVYLGRRRLAARRAAREA</sequence>
<dbReference type="RefSeq" id="WP_376980194.1">
    <property type="nucleotide sequence ID" value="NZ_JBHLSV010000010.1"/>
</dbReference>
<keyword evidence="1" id="KW-0472">Membrane</keyword>
<keyword evidence="3" id="KW-1185">Reference proteome</keyword>
<accession>A0ABV6RBA0</accession>
<dbReference type="Proteomes" id="UP001589793">
    <property type="component" value="Unassembled WGS sequence"/>
</dbReference>
<evidence type="ECO:0000256" key="1">
    <source>
        <dbReference type="SAM" id="Phobius"/>
    </source>
</evidence>
<feature type="transmembrane region" description="Helical" evidence="1">
    <location>
        <begin position="72"/>
        <end position="93"/>
    </location>
</feature>
<evidence type="ECO:0008006" key="4">
    <source>
        <dbReference type="Google" id="ProtNLM"/>
    </source>
</evidence>
<organism evidence="2 3">
    <name type="scientific">Brachybacterium hainanense</name>
    <dbReference type="NCBI Taxonomy" id="1541174"/>
    <lineage>
        <taxon>Bacteria</taxon>
        <taxon>Bacillati</taxon>
        <taxon>Actinomycetota</taxon>
        <taxon>Actinomycetes</taxon>
        <taxon>Micrococcales</taxon>
        <taxon>Dermabacteraceae</taxon>
        <taxon>Brachybacterium</taxon>
    </lineage>
</organism>
<reference evidence="2 3" key="1">
    <citation type="submission" date="2024-09" db="EMBL/GenBank/DDBJ databases">
        <authorList>
            <person name="Sun Q."/>
            <person name="Mori K."/>
        </authorList>
    </citation>
    <scope>NUCLEOTIDE SEQUENCE [LARGE SCALE GENOMIC DNA]</scope>
    <source>
        <strain evidence="2 3">CICC 10874</strain>
    </source>
</reference>
<name>A0ABV6RBA0_9MICO</name>
<evidence type="ECO:0000313" key="3">
    <source>
        <dbReference type="Proteomes" id="UP001589793"/>
    </source>
</evidence>
<dbReference type="EMBL" id="JBHLSV010000010">
    <property type="protein sequence ID" value="MFC0674260.1"/>
    <property type="molecule type" value="Genomic_DNA"/>
</dbReference>
<feature type="transmembrane region" description="Helical" evidence="1">
    <location>
        <begin position="42"/>
        <end position="65"/>
    </location>
</feature>
<evidence type="ECO:0000313" key="2">
    <source>
        <dbReference type="EMBL" id="MFC0674260.1"/>
    </source>
</evidence>
<comment type="caution">
    <text evidence="2">The sequence shown here is derived from an EMBL/GenBank/DDBJ whole genome shotgun (WGS) entry which is preliminary data.</text>
</comment>
<feature type="transmembrane region" description="Helical" evidence="1">
    <location>
        <begin position="105"/>
        <end position="127"/>
    </location>
</feature>
<gene>
    <name evidence="2" type="ORF">ACFFF6_09875</name>
</gene>